<evidence type="ECO:0000259" key="7">
    <source>
        <dbReference type="PROSITE" id="PS50847"/>
    </source>
</evidence>
<evidence type="ECO:0000256" key="3">
    <source>
        <dbReference type="ARBA" id="ARBA00022729"/>
    </source>
</evidence>
<dbReference type="InterPro" id="IPR032334">
    <property type="entry name" value="GramPos_pilinBB"/>
</dbReference>
<dbReference type="RefSeq" id="WP_160864121.1">
    <property type="nucleotide sequence ID" value="NZ_WNXH01000007.1"/>
</dbReference>
<keyword evidence="4" id="KW-0572">Peptidoglycan-anchor</keyword>
<evidence type="ECO:0000256" key="5">
    <source>
        <dbReference type="SAM" id="Phobius"/>
    </source>
</evidence>
<proteinExistence type="predicted"/>
<dbReference type="Proteomes" id="UP000483765">
    <property type="component" value="Unassembled WGS sequence"/>
</dbReference>
<feature type="signal peptide" evidence="6">
    <location>
        <begin position="1"/>
        <end position="25"/>
    </location>
</feature>
<feature type="transmembrane region" description="Helical" evidence="5">
    <location>
        <begin position="522"/>
        <end position="540"/>
    </location>
</feature>
<dbReference type="Pfam" id="PF16569">
    <property type="entry name" value="GramPos_pilinBB"/>
    <property type="match status" value="1"/>
</dbReference>
<sequence>MKKIKLILTMLAALFLAFSALTIQAADTTTYTITIQNPNYDSSGQVIGDGNTYNFFGRTYEAYQIFAGDYSKDTNGVERLSNITWGANINEAGKKALADAFNGGTIDAAAIAAALAAGGNGAKFAAVAGALNEDGNSYLYLTGAPKQSSETTQTGVSVTISGLAAGYYFVADKLGTLENSNRAYSEYMLQVVGDTTVSSKLSIPSVEKKTKETNDTTNSVSDWQDSGSYDLGDVIPFQLTATLPQRYAEYTSYYLKFVDTLSSALSFNAGSVKVYAVNGNDRTDVTSSFTVDTTSGLNIYTNDVKKITTVNITAATKIVVEYTATLTSNGLVVGQDNDSKGNPNTVKLVYSNNPNYTGSGETSPKGETPEDKVTIFTFSLDINKVGEDKKTPLSGAVFTLQKNVNGVWTDLTLVKSTDGTNFKVTGLDAGVYRLEETVAPAGYNKLTAPIYFRVLANADTLAADPLLRTVSVERLNSDLTNQSSSESDNKVAFDITGGKLSTTVVNGTGSLLPETGSVGTRLLYILGSVFVIGAGILLITKRRMDAE</sequence>
<gene>
    <name evidence="8" type="ORF">GLP18_05725</name>
</gene>
<evidence type="ECO:0000256" key="2">
    <source>
        <dbReference type="ARBA" id="ARBA00022525"/>
    </source>
</evidence>
<reference evidence="8 9" key="1">
    <citation type="submission" date="2019-11" db="EMBL/GenBank/DDBJ databases">
        <title>Divergent Streptococcus suis from cattle.</title>
        <authorList>
            <person name="Williamson C."/>
        </authorList>
    </citation>
    <scope>NUCLEOTIDE SEQUENCE [LARGE SCALE GENOMIC DNA]</scope>
    <source>
        <strain evidence="8 9">10-36905</strain>
    </source>
</reference>
<evidence type="ECO:0000256" key="6">
    <source>
        <dbReference type="SAM" id="SignalP"/>
    </source>
</evidence>
<dbReference type="EMBL" id="WNXH01000007">
    <property type="protein sequence ID" value="MYN69727.1"/>
    <property type="molecule type" value="Genomic_DNA"/>
</dbReference>
<dbReference type="PROSITE" id="PS50847">
    <property type="entry name" value="GRAM_POS_ANCHORING"/>
    <property type="match status" value="1"/>
</dbReference>
<dbReference type="AlphaFoldDB" id="A0A6L8MXB3"/>
<dbReference type="Pfam" id="PF00746">
    <property type="entry name" value="Gram_pos_anchor"/>
    <property type="match status" value="1"/>
</dbReference>
<keyword evidence="5" id="KW-1133">Transmembrane helix</keyword>
<evidence type="ECO:0000256" key="4">
    <source>
        <dbReference type="ARBA" id="ARBA00023088"/>
    </source>
</evidence>
<evidence type="ECO:0000313" key="9">
    <source>
        <dbReference type="Proteomes" id="UP000483765"/>
    </source>
</evidence>
<keyword evidence="5" id="KW-0472">Membrane</keyword>
<protein>
    <submittedName>
        <fullName evidence="8">LPXTG cell wall anchor domain-containing protein</fullName>
    </submittedName>
</protein>
<name>A0A6L8MXB3_STRSU</name>
<organism evidence="8 9">
    <name type="scientific">Streptococcus suis</name>
    <dbReference type="NCBI Taxonomy" id="1307"/>
    <lineage>
        <taxon>Bacteria</taxon>
        <taxon>Bacillati</taxon>
        <taxon>Bacillota</taxon>
        <taxon>Bacilli</taxon>
        <taxon>Lactobacillales</taxon>
        <taxon>Streptococcaceae</taxon>
        <taxon>Streptococcus</taxon>
    </lineage>
</organism>
<dbReference type="InterPro" id="IPR013783">
    <property type="entry name" value="Ig-like_fold"/>
</dbReference>
<accession>A0A6L8MXB3</accession>
<keyword evidence="2" id="KW-0964">Secreted</keyword>
<dbReference type="Pfam" id="PF17802">
    <property type="entry name" value="SpaA"/>
    <property type="match status" value="1"/>
</dbReference>
<dbReference type="Gene3D" id="2.60.40.740">
    <property type="match status" value="1"/>
</dbReference>
<feature type="domain" description="Gram-positive cocci surface proteins LPxTG" evidence="7">
    <location>
        <begin position="512"/>
        <end position="547"/>
    </location>
</feature>
<keyword evidence="1" id="KW-0134">Cell wall</keyword>
<keyword evidence="3 6" id="KW-0732">Signal</keyword>
<dbReference type="InterPro" id="IPR041033">
    <property type="entry name" value="SpaA_PFL_dom_1"/>
</dbReference>
<dbReference type="InterPro" id="IPR019931">
    <property type="entry name" value="LPXTG_anchor"/>
</dbReference>
<comment type="caution">
    <text evidence="8">The sequence shown here is derived from an EMBL/GenBank/DDBJ whole genome shotgun (WGS) entry which is preliminary data.</text>
</comment>
<dbReference type="Gene3D" id="2.60.40.10">
    <property type="entry name" value="Immunoglobulins"/>
    <property type="match status" value="1"/>
</dbReference>
<evidence type="ECO:0000313" key="8">
    <source>
        <dbReference type="EMBL" id="MYN69727.1"/>
    </source>
</evidence>
<dbReference type="NCBIfam" id="TIGR01167">
    <property type="entry name" value="LPXTG_anchor"/>
    <property type="match status" value="1"/>
</dbReference>
<feature type="chain" id="PRO_5026745575" evidence="6">
    <location>
        <begin position="26"/>
        <end position="547"/>
    </location>
</feature>
<keyword evidence="5" id="KW-0812">Transmembrane</keyword>
<evidence type="ECO:0000256" key="1">
    <source>
        <dbReference type="ARBA" id="ARBA00022512"/>
    </source>
</evidence>